<evidence type="ECO:0000313" key="1">
    <source>
        <dbReference type="EMBL" id="MDP8085527.1"/>
    </source>
</evidence>
<reference evidence="3" key="1">
    <citation type="submission" date="2016-10" db="EMBL/GenBank/DDBJ databases">
        <authorList>
            <person name="Varghese N."/>
            <person name="Submissions S."/>
        </authorList>
    </citation>
    <scope>NUCLEOTIDE SEQUENCE [LARGE SCALE GENOMIC DNA]</scope>
    <source>
        <strain evidence="3">DSM 24204</strain>
    </source>
</reference>
<dbReference type="AlphaFoldDB" id="A0A1H7X390"/>
<dbReference type="Proteomes" id="UP000198883">
    <property type="component" value="Unassembled WGS sequence"/>
</dbReference>
<evidence type="ECO:0000313" key="4">
    <source>
        <dbReference type="Proteomes" id="UP001224812"/>
    </source>
</evidence>
<sequence length="210" mass="24277">MKKIHFNKNFLIYSKKYFTTRSKIWHYLGVVAKSTTERDNSNILHKANSSTPFYRAFFVRSTRIPKKHFNLGKEYQEQQESQEYPPNFIIFLSMVACNGKGLALCCIPCVAVCHPVTRYRPIVTNKAVTSEISHKELLAMIYLLLCVNRTKPTFNTEVVRIQAPNEDEARYQLTADYQLLKVCGRLNPQHFSKTNPKLLTCNQIQGGFYA</sequence>
<reference evidence="1 4" key="3">
    <citation type="journal article" date="2023" name="Front. Microbiol.">
        <title>Phylogeography and host specificity of Pasteurellaceae pathogenic to sea-farmed fish in the north-east Atlantic.</title>
        <authorList>
            <person name="Gulla S."/>
            <person name="Colquhoun D.J."/>
            <person name="Olsen A.B."/>
            <person name="Spilsberg B."/>
            <person name="Lagesen K."/>
            <person name="Aakesson C.P."/>
            <person name="Strom S."/>
            <person name="Manji F."/>
            <person name="Birkbeck T.H."/>
            <person name="Nilsen H.K."/>
        </authorList>
    </citation>
    <scope>NUCLEOTIDE SEQUENCE [LARGE SCALE GENOMIC DNA]</scope>
    <source>
        <strain evidence="1 4">VIO11850</strain>
    </source>
</reference>
<evidence type="ECO:0000313" key="3">
    <source>
        <dbReference type="Proteomes" id="UP000198883"/>
    </source>
</evidence>
<dbReference type="STRING" id="97481.SAMN05444853_1119"/>
<dbReference type="NCBIfam" id="NF033153">
    <property type="entry name" value="phage_ICD_like"/>
    <property type="match status" value="1"/>
</dbReference>
<dbReference type="Pfam" id="PF10554">
    <property type="entry name" value="Phage_ASH"/>
    <property type="match status" value="1"/>
</dbReference>
<keyword evidence="4" id="KW-1185">Reference proteome</keyword>
<gene>
    <name evidence="1" type="ORF">QJT92_06270</name>
    <name evidence="2" type="ORF">SAMN05444853_1119</name>
</gene>
<reference evidence="2" key="2">
    <citation type="submission" date="2016-10" db="EMBL/GenBank/DDBJ databases">
        <authorList>
            <person name="de Groot N.N."/>
        </authorList>
    </citation>
    <scope>NUCLEOTIDE SEQUENCE [LARGE SCALE GENOMIC DNA]</scope>
    <source>
        <strain evidence="2">DSM 24204</strain>
    </source>
</reference>
<dbReference type="RefSeq" id="WP_090921592.1">
    <property type="nucleotide sequence ID" value="NZ_CP016180.1"/>
</dbReference>
<protein>
    <submittedName>
        <fullName evidence="2">Ash protein family protein</fullName>
    </submittedName>
    <submittedName>
        <fullName evidence="1">Host cell division inhibitor Icd-like protein</fullName>
    </submittedName>
</protein>
<dbReference type="EMBL" id="JASAVS010000012">
    <property type="protein sequence ID" value="MDP8085527.1"/>
    <property type="molecule type" value="Genomic_DNA"/>
</dbReference>
<name>A0A1H7X390_9PAST</name>
<organism evidence="2 3">
    <name type="scientific">Phocoenobacter skyensis</name>
    <dbReference type="NCBI Taxonomy" id="97481"/>
    <lineage>
        <taxon>Bacteria</taxon>
        <taxon>Pseudomonadati</taxon>
        <taxon>Pseudomonadota</taxon>
        <taxon>Gammaproteobacteria</taxon>
        <taxon>Pasteurellales</taxon>
        <taxon>Pasteurellaceae</taxon>
        <taxon>Phocoenobacter</taxon>
    </lineage>
</organism>
<proteinExistence type="predicted"/>
<dbReference type="EMBL" id="FOBN01000011">
    <property type="protein sequence ID" value="SEM28064.1"/>
    <property type="molecule type" value="Genomic_DNA"/>
</dbReference>
<evidence type="ECO:0000313" key="2">
    <source>
        <dbReference type="EMBL" id="SEM28064.1"/>
    </source>
</evidence>
<dbReference type="InterPro" id="IPR018880">
    <property type="entry name" value="Phage_P4_Ash"/>
</dbReference>
<dbReference type="GeneID" id="83543757"/>
<dbReference type="Proteomes" id="UP001224812">
    <property type="component" value="Unassembled WGS sequence"/>
</dbReference>
<accession>A0A1H7X390</accession>